<keyword evidence="5" id="KW-0479">Metal-binding</keyword>
<gene>
    <name evidence="13" type="ORF">WB794_06905</name>
</gene>
<dbReference type="AlphaFoldDB" id="A0AAW9R5A5"/>
<feature type="transmembrane region" description="Helical" evidence="11">
    <location>
        <begin position="170"/>
        <end position="192"/>
    </location>
</feature>
<keyword evidence="9" id="KW-0482">Metalloprotease</keyword>
<reference evidence="13 14" key="1">
    <citation type="journal article" date="2016" name="Antonie Van Leeuwenhoek">
        <title>Denitratimonas tolerans gen. nov., sp. nov., a denitrifying bacterium isolated from a bioreactor for tannery wastewater treatment.</title>
        <authorList>
            <person name="Han S.I."/>
            <person name="Kim J.O."/>
            <person name="Lee Y.R."/>
            <person name="Ekpeghere K.I."/>
            <person name="Koh S.C."/>
            <person name="Whang K.S."/>
        </authorList>
    </citation>
    <scope>NUCLEOTIDE SEQUENCE [LARGE SCALE GENOMIC DNA]</scope>
    <source>
        <strain evidence="13 14">KACC 17565</strain>
    </source>
</reference>
<evidence type="ECO:0000313" key="13">
    <source>
        <dbReference type="EMBL" id="MEJ1249401.1"/>
    </source>
</evidence>
<dbReference type="GO" id="GO:0006508">
    <property type="term" value="P:proteolysis"/>
    <property type="evidence" value="ECO:0007669"/>
    <property type="project" value="UniProtKB-KW"/>
</dbReference>
<dbReference type="Proteomes" id="UP001364472">
    <property type="component" value="Unassembled WGS sequence"/>
</dbReference>
<protein>
    <submittedName>
        <fullName evidence="13">M48 family metallopeptidase</fullName>
    </submittedName>
</protein>
<evidence type="ECO:0000256" key="3">
    <source>
        <dbReference type="ARBA" id="ARBA00022670"/>
    </source>
</evidence>
<dbReference type="PANTHER" id="PTHR43221">
    <property type="entry name" value="PROTEASE HTPX"/>
    <property type="match status" value="1"/>
</dbReference>
<feature type="domain" description="Peptidase M48" evidence="12">
    <location>
        <begin position="94"/>
        <end position="307"/>
    </location>
</feature>
<comment type="cofactor">
    <cofactor evidence="1">
        <name>Zn(2+)</name>
        <dbReference type="ChEBI" id="CHEBI:29105"/>
    </cofactor>
</comment>
<dbReference type="PANTHER" id="PTHR43221:SF2">
    <property type="entry name" value="PROTEASE HTPX HOMOLOG"/>
    <property type="match status" value="1"/>
</dbReference>
<accession>A0AAW9R5A5</accession>
<evidence type="ECO:0000256" key="4">
    <source>
        <dbReference type="ARBA" id="ARBA00022692"/>
    </source>
</evidence>
<evidence type="ECO:0000256" key="11">
    <source>
        <dbReference type="SAM" id="Phobius"/>
    </source>
</evidence>
<feature type="transmembrane region" description="Helical" evidence="11">
    <location>
        <begin position="45"/>
        <end position="67"/>
    </location>
</feature>
<evidence type="ECO:0000259" key="12">
    <source>
        <dbReference type="Pfam" id="PF01435"/>
    </source>
</evidence>
<dbReference type="RefSeq" id="WP_337335114.1">
    <property type="nucleotide sequence ID" value="NZ_JBBDHC010000007.1"/>
</dbReference>
<evidence type="ECO:0000256" key="9">
    <source>
        <dbReference type="ARBA" id="ARBA00023049"/>
    </source>
</evidence>
<keyword evidence="6" id="KW-0378">Hydrolase</keyword>
<evidence type="ECO:0000256" key="6">
    <source>
        <dbReference type="ARBA" id="ARBA00022801"/>
    </source>
</evidence>
<evidence type="ECO:0000256" key="7">
    <source>
        <dbReference type="ARBA" id="ARBA00022833"/>
    </source>
</evidence>
<keyword evidence="8 11" id="KW-1133">Transmembrane helix</keyword>
<dbReference type="GO" id="GO:0004222">
    <property type="term" value="F:metalloendopeptidase activity"/>
    <property type="evidence" value="ECO:0007669"/>
    <property type="project" value="InterPro"/>
</dbReference>
<keyword evidence="7" id="KW-0862">Zinc</keyword>
<comment type="caution">
    <text evidence="13">The sequence shown here is derived from an EMBL/GenBank/DDBJ whole genome shotgun (WGS) entry which is preliminary data.</text>
</comment>
<dbReference type="InterPro" id="IPR001915">
    <property type="entry name" value="Peptidase_M48"/>
</dbReference>
<evidence type="ECO:0000256" key="5">
    <source>
        <dbReference type="ARBA" id="ARBA00022723"/>
    </source>
</evidence>
<evidence type="ECO:0000256" key="2">
    <source>
        <dbReference type="ARBA" id="ARBA00022475"/>
    </source>
</evidence>
<sequence>MNFFEHQQRARTSSRRLVALFALATVGIVVVLDLMVWLVTRSPEAVVLMTVLVPTVIIVSSLVRVAMLRGGGAEVARSMGATPVAEDTREPSLRRLRNVVEEIAIASSVPMPQVYVMEEEAGINAFAAGYSPNDAVIAVTRGALQRLNRAELQGVIAHEFSHILNGDMRLNIRLMGVLFGIMVVSIIGRRILMHVRGGRDSRGVAAVLMIGAALALAGYVGLFFGRLIKAGVSRSRENLADASAVQFTRQTDGLAGALKKIAGLPDGSRLGGAGTEEVSHMLFGEGLGFSSWFATHPPILERIKAIDPSFDAKAFETVRVRWMRTPPNGAEEDRALGFAPDGTRLAAAANLPDARAPVNIEPLAVAAQVGAPALDDVQRAEAISGALTDELRDLARRQDRAVPLVLALLLDADAGLRQRQLAEVAQIIDPATAAATLELHGTVSRLHPMLRLPLAALAFPVLRRRPRPDLARFLSCCERLIGLDGRVSLSEYCLGRLLRRQVVESLDPSRHAPIGRRKLVTLQAEVETLLAVVAQQGHDSALEARRAYLTGMERALPGAATRYAPPPDFVAALEGALALLDQVEPRGKALLVEGLVATIGHDGEVSVVEAELLRTICAVLHCPLPPMLEH</sequence>
<keyword evidence="14" id="KW-1185">Reference proteome</keyword>
<feature type="transmembrane region" description="Helical" evidence="11">
    <location>
        <begin position="17"/>
        <end position="39"/>
    </location>
</feature>
<evidence type="ECO:0000256" key="10">
    <source>
        <dbReference type="ARBA" id="ARBA00023136"/>
    </source>
</evidence>
<dbReference type="GO" id="GO:0046872">
    <property type="term" value="F:metal ion binding"/>
    <property type="evidence" value="ECO:0007669"/>
    <property type="project" value="UniProtKB-KW"/>
</dbReference>
<keyword evidence="4 11" id="KW-0812">Transmembrane</keyword>
<evidence type="ECO:0000313" key="14">
    <source>
        <dbReference type="Proteomes" id="UP001364472"/>
    </source>
</evidence>
<dbReference type="Pfam" id="PF01435">
    <property type="entry name" value="Peptidase_M48"/>
    <property type="match status" value="1"/>
</dbReference>
<keyword evidence="10 11" id="KW-0472">Membrane</keyword>
<name>A0AAW9R5A5_9GAMM</name>
<dbReference type="Gene3D" id="3.30.2010.10">
    <property type="entry name" value="Metalloproteases ('zincins'), catalytic domain"/>
    <property type="match status" value="1"/>
</dbReference>
<dbReference type="CDD" id="cd07340">
    <property type="entry name" value="M48B_Htpx_like"/>
    <property type="match status" value="1"/>
</dbReference>
<evidence type="ECO:0000256" key="8">
    <source>
        <dbReference type="ARBA" id="ARBA00022989"/>
    </source>
</evidence>
<proteinExistence type="predicted"/>
<organism evidence="13 14">
    <name type="scientific">Denitratimonas tolerans</name>
    <dbReference type="NCBI Taxonomy" id="1338420"/>
    <lineage>
        <taxon>Bacteria</taxon>
        <taxon>Pseudomonadati</taxon>
        <taxon>Pseudomonadota</taxon>
        <taxon>Gammaproteobacteria</taxon>
        <taxon>Lysobacterales</taxon>
        <taxon>Lysobacteraceae</taxon>
        <taxon>Denitratimonas</taxon>
    </lineage>
</organism>
<keyword evidence="2" id="KW-1003">Cell membrane</keyword>
<dbReference type="InterPro" id="IPR050083">
    <property type="entry name" value="HtpX_protease"/>
</dbReference>
<dbReference type="EMBL" id="JBBDHC010000007">
    <property type="protein sequence ID" value="MEJ1249401.1"/>
    <property type="molecule type" value="Genomic_DNA"/>
</dbReference>
<evidence type="ECO:0000256" key="1">
    <source>
        <dbReference type="ARBA" id="ARBA00001947"/>
    </source>
</evidence>
<keyword evidence="3" id="KW-0645">Protease</keyword>
<feature type="transmembrane region" description="Helical" evidence="11">
    <location>
        <begin position="204"/>
        <end position="228"/>
    </location>
</feature>